<dbReference type="eggNOG" id="COG0189">
    <property type="taxonomic scope" value="Bacteria"/>
</dbReference>
<reference evidence="1 2" key="1">
    <citation type="journal article" date="2010" name="PLoS ONE">
        <title>The Waddlia genome: a window into chlamydial biology.</title>
        <authorList>
            <person name="Bertelli C."/>
            <person name="Collyn F."/>
            <person name="Croxatto A."/>
            <person name="Ruckert C."/>
            <person name="Polkinghorne A."/>
            <person name="Kebbi-Beghdadi C."/>
            <person name="Goesmann A."/>
            <person name="Vaughan L."/>
            <person name="Greub G."/>
        </authorList>
    </citation>
    <scope>NUCLEOTIDE SEQUENCE [LARGE SCALE GENOMIC DNA]</scope>
    <source>
        <strain evidence="2">ATCC VR-1470 / WSU 86-1044</strain>
    </source>
</reference>
<evidence type="ECO:0000313" key="1">
    <source>
        <dbReference type="EMBL" id="ADI38144.1"/>
    </source>
</evidence>
<evidence type="ECO:0008006" key="3">
    <source>
        <dbReference type="Google" id="ProtNLM"/>
    </source>
</evidence>
<dbReference type="RefSeq" id="WP_013181862.1">
    <property type="nucleotide sequence ID" value="NC_014225.1"/>
</dbReference>
<dbReference type="EMBL" id="CP001928">
    <property type="protein sequence ID" value="ADI38144.1"/>
    <property type="molecule type" value="Genomic_DNA"/>
</dbReference>
<dbReference type="HOGENOM" id="CLU_050503_0_0_0"/>
<accession>D6YVI3</accession>
<organism evidence="1 2">
    <name type="scientific">Waddlia chondrophila (strain ATCC VR-1470 / WSU 86-1044)</name>
    <dbReference type="NCBI Taxonomy" id="716544"/>
    <lineage>
        <taxon>Bacteria</taxon>
        <taxon>Pseudomonadati</taxon>
        <taxon>Chlamydiota</taxon>
        <taxon>Chlamydiia</taxon>
        <taxon>Parachlamydiales</taxon>
        <taxon>Waddliaceae</taxon>
        <taxon>Waddlia</taxon>
    </lineage>
</organism>
<proteinExistence type="predicted"/>
<dbReference type="OrthoDB" id="9809725at2"/>
<sequence>MQVRIHNKETIDKVCWPETDNGKLARQFLVPMIKEGTRRYFKNVETELRLLEIDKIFLPITINDNVAPNAYVCSTYTHYVSYALEEIERVKNRWLQKLAKPVIRLFGAFLKTGKVDKTVFVNNWLLPTNLYPSLTQDQLSRITKALVNHFPKHTIAFRSVNDHAPGGLKNHLRSLNYDFLLCRDIYYTDTQSPEPFKARMTKSDLKLLNNTEYSIVENDKIPEFSLERIASLYQMLNIDKYSACNPQYTSELLNLMRSISGFNLKAWMKDHEVHAVLGYYTQDGIVTSPLFGYDTSLPQETGLYRQISAALLKDAKNNAHFLHQSSGAGHYKLLRKAVKDLEYTAVYIKHLPKARQLPWKALLVGMNKLGKNFL</sequence>
<name>D6YVI3_WADCW</name>
<protein>
    <recommendedName>
        <fullName evidence="3">BioF2-like acetyltransferase domain-containing protein</fullName>
    </recommendedName>
</protein>
<evidence type="ECO:0000313" key="2">
    <source>
        <dbReference type="Proteomes" id="UP000001505"/>
    </source>
</evidence>
<dbReference type="KEGG" id="wch:wcw_0777"/>
<dbReference type="AlphaFoldDB" id="D6YVI3"/>
<dbReference type="Proteomes" id="UP000001505">
    <property type="component" value="Chromosome"/>
</dbReference>
<gene>
    <name evidence="1" type="ordered locus">wcw_0777</name>
</gene>
<dbReference type="STRING" id="716544.wcw_0777"/>
<keyword evidence="2" id="KW-1185">Reference proteome</keyword>